<dbReference type="InterPro" id="IPR005828">
    <property type="entry name" value="MFS_sugar_transport-like"/>
</dbReference>
<comment type="caution">
    <text evidence="7">The sequence shown here is derived from an EMBL/GenBank/DDBJ whole genome shotgun (WGS) entry which is preliminary data.</text>
</comment>
<evidence type="ECO:0000313" key="8">
    <source>
        <dbReference type="Proteomes" id="UP001196413"/>
    </source>
</evidence>
<dbReference type="GO" id="GO:0022857">
    <property type="term" value="F:transmembrane transporter activity"/>
    <property type="evidence" value="ECO:0007669"/>
    <property type="project" value="InterPro"/>
</dbReference>
<evidence type="ECO:0000256" key="2">
    <source>
        <dbReference type="ARBA" id="ARBA00022692"/>
    </source>
</evidence>
<dbReference type="Pfam" id="PF00083">
    <property type="entry name" value="Sugar_tr"/>
    <property type="match status" value="1"/>
</dbReference>
<feature type="transmembrane region" description="Helical" evidence="5">
    <location>
        <begin position="191"/>
        <end position="211"/>
    </location>
</feature>
<feature type="domain" description="Major facilitator superfamily (MFS) profile" evidence="6">
    <location>
        <begin position="18"/>
        <end position="299"/>
    </location>
</feature>
<evidence type="ECO:0000256" key="3">
    <source>
        <dbReference type="ARBA" id="ARBA00022989"/>
    </source>
</evidence>
<protein>
    <recommendedName>
        <fullName evidence="6">Major facilitator superfamily (MFS) profile domain-containing protein</fullName>
    </recommendedName>
</protein>
<keyword evidence="2 5" id="KW-0812">Transmembrane</keyword>
<dbReference type="AlphaFoldDB" id="A0AAD5QIE6"/>
<dbReference type="InterPro" id="IPR020846">
    <property type="entry name" value="MFS_dom"/>
</dbReference>
<evidence type="ECO:0000259" key="6">
    <source>
        <dbReference type="PROSITE" id="PS50850"/>
    </source>
</evidence>
<evidence type="ECO:0000256" key="5">
    <source>
        <dbReference type="SAM" id="Phobius"/>
    </source>
</evidence>
<keyword evidence="8" id="KW-1185">Reference proteome</keyword>
<dbReference type="GO" id="GO:0016020">
    <property type="term" value="C:membrane"/>
    <property type="evidence" value="ECO:0007669"/>
    <property type="project" value="UniProtKB-SubCell"/>
</dbReference>
<evidence type="ECO:0000313" key="7">
    <source>
        <dbReference type="EMBL" id="KAJ1351852.1"/>
    </source>
</evidence>
<dbReference type="InterPro" id="IPR036259">
    <property type="entry name" value="MFS_trans_sf"/>
</dbReference>
<name>A0AAD5QIE6_PARTN</name>
<dbReference type="PROSITE" id="PS00217">
    <property type="entry name" value="SUGAR_TRANSPORT_2"/>
    <property type="match status" value="1"/>
</dbReference>
<sequence length="299" mass="33841">MDVETKRLDDYISMGRYVILICVLAELMILPQVSSIFYMMYAGASPSLSACGEDLTFDPELDEKEACRLYHQLASENCSTPSLRYEFKSVNVEWNYICENANIIKNSISIQMIGVLAGSLVFGQLSDLYGRRKGLLGTMTGVALSSLITAKSTTLVHFTVIRTIVGFFTGGGIAVLNVFVIENIPKRHRMWINMVITWSPNFIPMAVLAWFSADWRTLTVVNAIACVPGILFCLIWIRESPQWLLQRGRISEACEIMRRDFECSEESNLNDVVEKEYQLICRDGSRKKTLLIRSSVLFR</sequence>
<feature type="transmembrane region" description="Helical" evidence="5">
    <location>
        <begin position="217"/>
        <end position="237"/>
    </location>
</feature>
<evidence type="ECO:0000256" key="4">
    <source>
        <dbReference type="ARBA" id="ARBA00023136"/>
    </source>
</evidence>
<evidence type="ECO:0000256" key="1">
    <source>
        <dbReference type="ARBA" id="ARBA00004141"/>
    </source>
</evidence>
<feature type="transmembrane region" description="Helical" evidence="5">
    <location>
        <begin position="17"/>
        <end position="40"/>
    </location>
</feature>
<comment type="subcellular location">
    <subcellularLocation>
        <location evidence="1">Membrane</location>
        <topology evidence="1">Multi-pass membrane protein</topology>
    </subcellularLocation>
</comment>
<reference evidence="7" key="1">
    <citation type="submission" date="2021-06" db="EMBL/GenBank/DDBJ databases">
        <title>Parelaphostrongylus tenuis whole genome reference sequence.</title>
        <authorList>
            <person name="Garwood T.J."/>
            <person name="Larsen P.A."/>
            <person name="Fountain-Jones N.M."/>
            <person name="Garbe J.R."/>
            <person name="Macchietto M.G."/>
            <person name="Kania S.A."/>
            <person name="Gerhold R.W."/>
            <person name="Richards J.E."/>
            <person name="Wolf T.M."/>
        </authorList>
    </citation>
    <scope>NUCLEOTIDE SEQUENCE</scope>
    <source>
        <strain evidence="7">MNPRO001-30</strain>
        <tissue evidence="7">Meninges</tissue>
    </source>
</reference>
<gene>
    <name evidence="7" type="ORF">KIN20_008012</name>
</gene>
<keyword evidence="4 5" id="KW-0472">Membrane</keyword>
<dbReference type="SUPFAM" id="SSF103473">
    <property type="entry name" value="MFS general substrate transporter"/>
    <property type="match status" value="1"/>
</dbReference>
<feature type="transmembrane region" description="Helical" evidence="5">
    <location>
        <begin position="156"/>
        <end position="179"/>
    </location>
</feature>
<organism evidence="7 8">
    <name type="scientific">Parelaphostrongylus tenuis</name>
    <name type="common">Meningeal worm</name>
    <dbReference type="NCBI Taxonomy" id="148309"/>
    <lineage>
        <taxon>Eukaryota</taxon>
        <taxon>Metazoa</taxon>
        <taxon>Ecdysozoa</taxon>
        <taxon>Nematoda</taxon>
        <taxon>Chromadorea</taxon>
        <taxon>Rhabditida</taxon>
        <taxon>Rhabditina</taxon>
        <taxon>Rhabditomorpha</taxon>
        <taxon>Strongyloidea</taxon>
        <taxon>Metastrongylidae</taxon>
        <taxon>Parelaphostrongylus</taxon>
    </lineage>
</organism>
<keyword evidence="3 5" id="KW-1133">Transmembrane helix</keyword>
<proteinExistence type="predicted"/>
<accession>A0AAD5QIE6</accession>
<dbReference type="Proteomes" id="UP001196413">
    <property type="component" value="Unassembled WGS sequence"/>
</dbReference>
<dbReference type="InterPro" id="IPR005829">
    <property type="entry name" value="Sugar_transporter_CS"/>
</dbReference>
<dbReference type="Gene3D" id="1.20.1250.20">
    <property type="entry name" value="MFS general substrate transporter like domains"/>
    <property type="match status" value="1"/>
</dbReference>
<dbReference type="PANTHER" id="PTHR24064">
    <property type="entry name" value="SOLUTE CARRIER FAMILY 22 MEMBER"/>
    <property type="match status" value="1"/>
</dbReference>
<dbReference type="EMBL" id="JAHQIW010001244">
    <property type="protein sequence ID" value="KAJ1351852.1"/>
    <property type="molecule type" value="Genomic_DNA"/>
</dbReference>
<dbReference type="PROSITE" id="PS50850">
    <property type="entry name" value="MFS"/>
    <property type="match status" value="1"/>
</dbReference>